<sequence>MREQQHGVLVLLLLLPNIVVTIEGKHVIPKKGVVVTNEVEGERELTIHCKSRVDDLGLHELKPRQSYAWTFYPSFWTFPLYCTMDWGEGARYFDMYIYRKKGCDICRYFIRKRGPCLANKNTETCYDWIE</sequence>
<dbReference type="GO" id="GO:0005576">
    <property type="term" value="C:extracellular region"/>
    <property type="evidence" value="ECO:0007669"/>
    <property type="project" value="UniProtKB-SubCell"/>
</dbReference>
<dbReference type="Proteomes" id="UP001497516">
    <property type="component" value="Chromosome 5"/>
</dbReference>
<keyword evidence="3 6" id="KW-0713">Self-incompatibility</keyword>
<reference evidence="7 8" key="1">
    <citation type="submission" date="2024-04" db="EMBL/GenBank/DDBJ databases">
        <authorList>
            <person name="Fracassetti M."/>
        </authorList>
    </citation>
    <scope>NUCLEOTIDE SEQUENCE [LARGE SCALE GENOMIC DNA]</scope>
</reference>
<evidence type="ECO:0000256" key="5">
    <source>
        <dbReference type="ARBA" id="ARBA00022729"/>
    </source>
</evidence>
<protein>
    <recommendedName>
        <fullName evidence="6">S-protein homolog</fullName>
    </recommendedName>
</protein>
<evidence type="ECO:0000313" key="7">
    <source>
        <dbReference type="EMBL" id="CAL1388323.1"/>
    </source>
</evidence>
<evidence type="ECO:0000313" key="8">
    <source>
        <dbReference type="Proteomes" id="UP001497516"/>
    </source>
</evidence>
<dbReference type="EMBL" id="OZ034818">
    <property type="protein sequence ID" value="CAL1388323.1"/>
    <property type="molecule type" value="Genomic_DNA"/>
</dbReference>
<dbReference type="AlphaFoldDB" id="A0AAV2EQQ1"/>
<keyword evidence="8" id="KW-1185">Reference proteome</keyword>
<dbReference type="Pfam" id="PF05938">
    <property type="entry name" value="Self-incomp_S1"/>
    <property type="match status" value="1"/>
</dbReference>
<comment type="subcellular location">
    <subcellularLocation>
        <location evidence="1 6">Secreted</location>
    </subcellularLocation>
</comment>
<organism evidence="7 8">
    <name type="scientific">Linum trigynum</name>
    <dbReference type="NCBI Taxonomy" id="586398"/>
    <lineage>
        <taxon>Eukaryota</taxon>
        <taxon>Viridiplantae</taxon>
        <taxon>Streptophyta</taxon>
        <taxon>Embryophyta</taxon>
        <taxon>Tracheophyta</taxon>
        <taxon>Spermatophyta</taxon>
        <taxon>Magnoliopsida</taxon>
        <taxon>eudicotyledons</taxon>
        <taxon>Gunneridae</taxon>
        <taxon>Pentapetalae</taxon>
        <taxon>rosids</taxon>
        <taxon>fabids</taxon>
        <taxon>Malpighiales</taxon>
        <taxon>Linaceae</taxon>
        <taxon>Linum</taxon>
    </lineage>
</organism>
<evidence type="ECO:0000256" key="4">
    <source>
        <dbReference type="ARBA" id="ARBA00022525"/>
    </source>
</evidence>
<evidence type="ECO:0000256" key="6">
    <source>
        <dbReference type="RuleBase" id="RU367044"/>
    </source>
</evidence>
<comment type="similarity">
    <text evidence="2 6">Belongs to the plant self-incompatibility (S1) protein family.</text>
</comment>
<evidence type="ECO:0000256" key="2">
    <source>
        <dbReference type="ARBA" id="ARBA00005581"/>
    </source>
</evidence>
<feature type="chain" id="PRO_5043100770" description="S-protein homolog" evidence="6">
    <location>
        <begin position="25"/>
        <end position="130"/>
    </location>
</feature>
<proteinExistence type="inferred from homology"/>
<evidence type="ECO:0000256" key="3">
    <source>
        <dbReference type="ARBA" id="ARBA00022471"/>
    </source>
</evidence>
<gene>
    <name evidence="7" type="ORF">LTRI10_LOCUS29256</name>
</gene>
<accession>A0AAV2EQQ1</accession>
<dbReference type="GO" id="GO:0060320">
    <property type="term" value="P:rejection of self pollen"/>
    <property type="evidence" value="ECO:0007669"/>
    <property type="project" value="UniProtKB-KW"/>
</dbReference>
<dbReference type="PANTHER" id="PTHR31232">
    <property type="match status" value="1"/>
</dbReference>
<feature type="signal peptide" evidence="6">
    <location>
        <begin position="1"/>
        <end position="24"/>
    </location>
</feature>
<dbReference type="InterPro" id="IPR010264">
    <property type="entry name" value="Self-incomp_S1"/>
</dbReference>
<name>A0AAV2EQQ1_9ROSI</name>
<dbReference type="PANTHER" id="PTHR31232:SF149">
    <property type="entry name" value="S-PROTEIN HOMOLOG"/>
    <property type="match status" value="1"/>
</dbReference>
<evidence type="ECO:0000256" key="1">
    <source>
        <dbReference type="ARBA" id="ARBA00004613"/>
    </source>
</evidence>
<keyword evidence="5 6" id="KW-0732">Signal</keyword>
<keyword evidence="4 6" id="KW-0964">Secreted</keyword>